<name>A0ABS5E2E5_9BURK</name>
<dbReference type="Gene3D" id="3.30.70.890">
    <property type="entry name" value="GHMP kinase, C-terminal domain"/>
    <property type="match status" value="1"/>
</dbReference>
<evidence type="ECO:0000256" key="6">
    <source>
        <dbReference type="ARBA" id="ARBA00022777"/>
    </source>
</evidence>
<evidence type="ECO:0000259" key="11">
    <source>
        <dbReference type="Pfam" id="PF00288"/>
    </source>
</evidence>
<keyword evidence="7 10" id="KW-0067">ATP-binding</keyword>
<dbReference type="PIRSF" id="PIRSF010376">
    <property type="entry name" value="IspE"/>
    <property type="match status" value="1"/>
</dbReference>
<keyword evidence="14" id="KW-1185">Reference proteome</keyword>
<organism evidence="13 14">
    <name type="scientific">Ideonella paludis</name>
    <dbReference type="NCBI Taxonomy" id="1233411"/>
    <lineage>
        <taxon>Bacteria</taxon>
        <taxon>Pseudomonadati</taxon>
        <taxon>Pseudomonadota</taxon>
        <taxon>Betaproteobacteria</taxon>
        <taxon>Burkholderiales</taxon>
        <taxon>Sphaerotilaceae</taxon>
        <taxon>Ideonella</taxon>
    </lineage>
</organism>
<dbReference type="InterPro" id="IPR006204">
    <property type="entry name" value="GHMP_kinase_N_dom"/>
</dbReference>
<dbReference type="Proteomes" id="UP000672097">
    <property type="component" value="Unassembled WGS sequence"/>
</dbReference>
<dbReference type="InterPro" id="IPR013750">
    <property type="entry name" value="GHMP_kinase_C_dom"/>
</dbReference>
<dbReference type="EMBL" id="JAGQDG010000008">
    <property type="protein sequence ID" value="MBQ0937543.1"/>
    <property type="molecule type" value="Genomic_DNA"/>
</dbReference>
<evidence type="ECO:0000256" key="4">
    <source>
        <dbReference type="ARBA" id="ARBA00022679"/>
    </source>
</evidence>
<dbReference type="SUPFAM" id="SSF55060">
    <property type="entry name" value="GHMP Kinase, C-terminal domain"/>
    <property type="match status" value="1"/>
</dbReference>
<evidence type="ECO:0000256" key="2">
    <source>
        <dbReference type="ARBA" id="ARBA00012052"/>
    </source>
</evidence>
<keyword evidence="8 10" id="KW-0414">Isoprene biosynthesis</keyword>
<dbReference type="InterPro" id="IPR020568">
    <property type="entry name" value="Ribosomal_Su5_D2-typ_SF"/>
</dbReference>
<evidence type="ECO:0000256" key="7">
    <source>
        <dbReference type="ARBA" id="ARBA00022840"/>
    </source>
</evidence>
<reference evidence="13 14" key="1">
    <citation type="submission" date="2021-04" db="EMBL/GenBank/DDBJ databases">
        <title>The genome sequence of type strain Ideonella paludis KCTC 32238.</title>
        <authorList>
            <person name="Liu Y."/>
        </authorList>
    </citation>
    <scope>NUCLEOTIDE SEQUENCE [LARGE SCALE GENOMIC DNA]</scope>
    <source>
        <strain evidence="13 14">KCTC 32238</strain>
    </source>
</reference>
<feature type="domain" description="GHMP kinase N-terminal" evidence="11">
    <location>
        <begin position="67"/>
        <end position="143"/>
    </location>
</feature>
<feature type="active site" evidence="10">
    <location>
        <position position="12"/>
    </location>
</feature>
<dbReference type="Gene3D" id="3.30.230.10">
    <property type="match status" value="1"/>
</dbReference>
<sequence length="297" mass="31648">MTSLSDLAAPAKLNLFLHVLGRRADGYHLLESVFVLIDWADTLHLELRHDGQLQRHDLGPTLPDDDLCLRAARSLQQASGTSLGADISIFKQVPWGAGMGGGSSDAATTLLGLNRLWGLNWPRAKLLSLGARLGADVPFFIGGHNAFVEGIGEKLTPIDVPPQRFAVIKPPQAIATAAIFSSDLVTRDTKPAIVAGSSANTVCEQNSKMLLGGFGHNDLQAAAEALCPEVTQARQWLEQQFGNSRMTGSGSAVFARVEDNGTGERPVATELEGGLPEGWVGRMCRSLVEHPLVGWAS</sequence>
<dbReference type="InterPro" id="IPR004424">
    <property type="entry name" value="IspE"/>
</dbReference>
<gene>
    <name evidence="10 13" type="primary">ispE</name>
    <name evidence="13" type="ORF">KAK11_19615</name>
</gene>
<dbReference type="NCBIfam" id="TIGR00154">
    <property type="entry name" value="ispE"/>
    <property type="match status" value="1"/>
</dbReference>
<feature type="active site" evidence="10">
    <location>
        <position position="136"/>
    </location>
</feature>
<dbReference type="InterPro" id="IPR036554">
    <property type="entry name" value="GHMP_kinase_C_sf"/>
</dbReference>
<dbReference type="RefSeq" id="WP_210811176.1">
    <property type="nucleotide sequence ID" value="NZ_JAGQDG010000008.1"/>
</dbReference>
<evidence type="ECO:0000256" key="10">
    <source>
        <dbReference type="HAMAP-Rule" id="MF_00061"/>
    </source>
</evidence>
<comment type="similarity">
    <text evidence="1 10">Belongs to the GHMP kinase family. IspE subfamily.</text>
</comment>
<evidence type="ECO:0000256" key="5">
    <source>
        <dbReference type="ARBA" id="ARBA00022741"/>
    </source>
</evidence>
<dbReference type="Pfam" id="PF00288">
    <property type="entry name" value="GHMP_kinases_N"/>
    <property type="match status" value="1"/>
</dbReference>
<keyword evidence="5 10" id="KW-0547">Nucleotide-binding</keyword>
<comment type="catalytic activity">
    <reaction evidence="10">
        <text>4-CDP-2-C-methyl-D-erythritol + ATP = 4-CDP-2-C-methyl-D-erythritol 2-phosphate + ADP + H(+)</text>
        <dbReference type="Rhea" id="RHEA:18437"/>
        <dbReference type="ChEBI" id="CHEBI:15378"/>
        <dbReference type="ChEBI" id="CHEBI:30616"/>
        <dbReference type="ChEBI" id="CHEBI:57823"/>
        <dbReference type="ChEBI" id="CHEBI:57919"/>
        <dbReference type="ChEBI" id="CHEBI:456216"/>
        <dbReference type="EC" id="2.7.1.148"/>
    </reaction>
</comment>
<dbReference type="HAMAP" id="MF_00061">
    <property type="entry name" value="IspE"/>
    <property type="match status" value="1"/>
</dbReference>
<evidence type="ECO:0000256" key="3">
    <source>
        <dbReference type="ARBA" id="ARBA00017473"/>
    </source>
</evidence>
<dbReference type="PANTHER" id="PTHR43527">
    <property type="entry name" value="4-DIPHOSPHOCYTIDYL-2-C-METHYL-D-ERYTHRITOL KINASE, CHLOROPLASTIC"/>
    <property type="match status" value="1"/>
</dbReference>
<comment type="function">
    <text evidence="10">Catalyzes the phosphorylation of the position 2 hydroxy group of 4-diphosphocytidyl-2C-methyl-D-erythritol.</text>
</comment>
<keyword evidence="6 10" id="KW-0418">Kinase</keyword>
<dbReference type="GO" id="GO:0050515">
    <property type="term" value="F:4-(cytidine 5'-diphospho)-2-C-methyl-D-erythritol kinase activity"/>
    <property type="evidence" value="ECO:0007669"/>
    <property type="project" value="UniProtKB-EC"/>
</dbReference>
<evidence type="ECO:0000256" key="1">
    <source>
        <dbReference type="ARBA" id="ARBA00009684"/>
    </source>
</evidence>
<evidence type="ECO:0000313" key="14">
    <source>
        <dbReference type="Proteomes" id="UP000672097"/>
    </source>
</evidence>
<keyword evidence="4 10" id="KW-0808">Transferase</keyword>
<comment type="caution">
    <text evidence="13">The sequence shown here is derived from an EMBL/GenBank/DDBJ whole genome shotgun (WGS) entry which is preliminary data.</text>
</comment>
<feature type="domain" description="GHMP kinase C-terminal" evidence="12">
    <location>
        <begin position="213"/>
        <end position="263"/>
    </location>
</feature>
<dbReference type="SUPFAM" id="SSF54211">
    <property type="entry name" value="Ribosomal protein S5 domain 2-like"/>
    <property type="match status" value="1"/>
</dbReference>
<evidence type="ECO:0000313" key="13">
    <source>
        <dbReference type="EMBL" id="MBQ0937543.1"/>
    </source>
</evidence>
<evidence type="ECO:0000256" key="9">
    <source>
        <dbReference type="ARBA" id="ARBA00032554"/>
    </source>
</evidence>
<dbReference type="InterPro" id="IPR014721">
    <property type="entry name" value="Ribsml_uS5_D2-typ_fold_subgr"/>
</dbReference>
<protein>
    <recommendedName>
        <fullName evidence="3 10">4-diphosphocytidyl-2-C-methyl-D-erythritol kinase</fullName>
        <shortName evidence="10">CMK</shortName>
        <ecNumber evidence="2 10">2.7.1.148</ecNumber>
    </recommendedName>
    <alternativeName>
        <fullName evidence="9 10">4-(cytidine-5'-diphospho)-2-C-methyl-D-erythritol kinase</fullName>
    </alternativeName>
</protein>
<dbReference type="Pfam" id="PF08544">
    <property type="entry name" value="GHMP_kinases_C"/>
    <property type="match status" value="1"/>
</dbReference>
<comment type="pathway">
    <text evidence="10">Isoprenoid biosynthesis; isopentenyl diphosphate biosynthesis via DXP pathway; isopentenyl diphosphate from 1-deoxy-D-xylulose 5-phosphate: step 3/6.</text>
</comment>
<dbReference type="PANTHER" id="PTHR43527:SF2">
    <property type="entry name" value="4-DIPHOSPHOCYTIDYL-2-C-METHYL-D-ERYTHRITOL KINASE, CHLOROPLASTIC"/>
    <property type="match status" value="1"/>
</dbReference>
<dbReference type="EC" id="2.7.1.148" evidence="2 10"/>
<feature type="binding site" evidence="10">
    <location>
        <begin position="94"/>
        <end position="104"/>
    </location>
    <ligand>
        <name>ATP</name>
        <dbReference type="ChEBI" id="CHEBI:30616"/>
    </ligand>
</feature>
<evidence type="ECO:0000256" key="8">
    <source>
        <dbReference type="ARBA" id="ARBA00023229"/>
    </source>
</evidence>
<evidence type="ECO:0000259" key="12">
    <source>
        <dbReference type="Pfam" id="PF08544"/>
    </source>
</evidence>
<accession>A0ABS5E2E5</accession>
<proteinExistence type="inferred from homology"/>